<dbReference type="PROSITE" id="PS51120">
    <property type="entry name" value="LDLRB"/>
    <property type="match status" value="1"/>
</dbReference>
<reference evidence="2" key="1">
    <citation type="submission" date="2017-02" db="UniProtKB">
        <authorList>
            <consortium name="WormBaseParasite"/>
        </authorList>
    </citation>
    <scope>IDENTIFICATION</scope>
</reference>
<dbReference type="Gene3D" id="2.10.25.10">
    <property type="entry name" value="Laminin"/>
    <property type="match status" value="1"/>
</dbReference>
<sequence>LIFFRNVYYADSLNDEIGVATLDGKYQKALISEGLVNPRALALDLQNRHLYYTDWHRENPIIGRVDMDGKNNRVFLNDDIHLPNGANPRDLKLSCIGLDGQNRRVVYASLQYPFGLTHNNEAKFYWTDWKDNRIHSVGIYGDGYASFPISLGGSGKVYGILAVPKQCTGPQTACSVNNGGCPHLCLPGQEGVRCECPSNVAVKGC</sequence>
<organism evidence="2">
    <name type="scientific">Nippostrongylus brasiliensis</name>
    <name type="common">Rat hookworm</name>
    <dbReference type="NCBI Taxonomy" id="27835"/>
    <lineage>
        <taxon>Eukaryota</taxon>
        <taxon>Metazoa</taxon>
        <taxon>Ecdysozoa</taxon>
        <taxon>Nematoda</taxon>
        <taxon>Chromadorea</taxon>
        <taxon>Rhabditida</taxon>
        <taxon>Rhabditina</taxon>
        <taxon>Rhabditomorpha</taxon>
        <taxon>Strongyloidea</taxon>
        <taxon>Heligmosomidae</taxon>
        <taxon>Nippostrongylus</taxon>
    </lineage>
</organism>
<dbReference type="PANTHER" id="PTHR46513:SF13">
    <property type="entry name" value="EGF-LIKE DOMAIN-CONTAINING PROTEIN"/>
    <property type="match status" value="1"/>
</dbReference>
<dbReference type="GO" id="GO:0060070">
    <property type="term" value="P:canonical Wnt signaling pathway"/>
    <property type="evidence" value="ECO:0007669"/>
    <property type="project" value="TreeGrafter"/>
</dbReference>
<dbReference type="InterPro" id="IPR000033">
    <property type="entry name" value="LDLR_classB_rpt"/>
</dbReference>
<evidence type="ECO:0000313" key="2">
    <source>
        <dbReference type="WBParaSite" id="NBR_0002133801-mRNA-1"/>
    </source>
</evidence>
<dbReference type="InterPro" id="IPR011042">
    <property type="entry name" value="6-blade_b-propeller_TolB-like"/>
</dbReference>
<feature type="repeat" description="LDL-receptor class B" evidence="1">
    <location>
        <begin position="5"/>
        <end position="47"/>
    </location>
</feature>
<accession>A0A0N4YVR6</accession>
<dbReference type="SUPFAM" id="SSF63825">
    <property type="entry name" value="YWTD domain"/>
    <property type="match status" value="1"/>
</dbReference>
<name>A0A0N4YVR6_NIPBR</name>
<dbReference type="PANTHER" id="PTHR46513">
    <property type="entry name" value="VITELLOGENIN RECEPTOR-LIKE PROTEIN-RELATED-RELATED"/>
    <property type="match status" value="1"/>
</dbReference>
<dbReference type="GO" id="GO:0042813">
    <property type="term" value="F:Wnt receptor activity"/>
    <property type="evidence" value="ECO:0007669"/>
    <property type="project" value="TreeGrafter"/>
</dbReference>
<evidence type="ECO:0000256" key="1">
    <source>
        <dbReference type="PROSITE-ProRule" id="PRU00461"/>
    </source>
</evidence>
<dbReference type="GO" id="GO:0017147">
    <property type="term" value="F:Wnt-protein binding"/>
    <property type="evidence" value="ECO:0007669"/>
    <property type="project" value="TreeGrafter"/>
</dbReference>
<dbReference type="Pfam" id="PF00058">
    <property type="entry name" value="Ldl_recept_b"/>
    <property type="match status" value="2"/>
</dbReference>
<dbReference type="GO" id="GO:0005886">
    <property type="term" value="C:plasma membrane"/>
    <property type="evidence" value="ECO:0007669"/>
    <property type="project" value="TreeGrafter"/>
</dbReference>
<dbReference type="WBParaSite" id="NBR_0002133801-mRNA-1">
    <property type="protein sequence ID" value="NBR_0002133801-mRNA-1"/>
    <property type="gene ID" value="NBR_0002133801"/>
</dbReference>
<dbReference type="AlphaFoldDB" id="A0A0N4YVR6"/>
<dbReference type="SMART" id="SM00135">
    <property type="entry name" value="LY"/>
    <property type="match status" value="2"/>
</dbReference>
<protein>
    <submittedName>
        <fullName evidence="2">EGF-like domain-containing protein</fullName>
    </submittedName>
</protein>
<dbReference type="Gene3D" id="2.120.10.30">
    <property type="entry name" value="TolB, C-terminal domain"/>
    <property type="match status" value="1"/>
</dbReference>
<dbReference type="InterPro" id="IPR050778">
    <property type="entry name" value="Cueball_EGF_LRP_Nidogen"/>
</dbReference>
<proteinExistence type="predicted"/>